<proteinExistence type="predicted"/>
<feature type="domain" description="Phage tail collar" evidence="1">
    <location>
        <begin position="6"/>
        <end position="62"/>
    </location>
</feature>
<dbReference type="EMBL" id="RHHS01000032">
    <property type="protein sequence ID" value="RNB55825.1"/>
    <property type="molecule type" value="Genomic_DNA"/>
</dbReference>
<dbReference type="InterPro" id="IPR011083">
    <property type="entry name" value="Phage_tail_collar_dom"/>
</dbReference>
<dbReference type="OrthoDB" id="9810174at2"/>
<reference evidence="2 3" key="1">
    <citation type="submission" date="2018-10" db="EMBL/GenBank/DDBJ databases">
        <title>Phylogenomics of Brevibacillus.</title>
        <authorList>
            <person name="Dunlap C."/>
        </authorList>
    </citation>
    <scope>NUCLEOTIDE SEQUENCE [LARGE SCALE GENOMIC DNA]</scope>
    <source>
        <strain evidence="2 3">DSM 100115</strain>
    </source>
</reference>
<accession>A0A3M8AYX6</accession>
<protein>
    <submittedName>
        <fullName evidence="2">Phage tail protein</fullName>
    </submittedName>
</protein>
<sequence length="176" mass="18494">MIGYVGEIRVFAGNFPPRGWAFCDGSLVPVSQNTALYAILGARFGGDGKSTFALPNLKDRAPMHFGAGPGLTARDFAEQGGSSTVTLTSAEMPAHTHVPNAAVKPTTNNPVGKVWSSTEGRGQVLAYGPATSPEQVKLSPMAIGPAGVGMPHNNRQPYLGVNYIICLQGEFPQRPD</sequence>
<dbReference type="Gene3D" id="3.90.1340.10">
    <property type="entry name" value="Phage tail collar domain"/>
    <property type="match status" value="1"/>
</dbReference>
<comment type="caution">
    <text evidence="2">The sequence shown here is derived from an EMBL/GenBank/DDBJ whole genome shotgun (WGS) entry which is preliminary data.</text>
</comment>
<organism evidence="2 3">
    <name type="scientific">Brevibacillus gelatini</name>
    <dbReference type="NCBI Taxonomy" id="1655277"/>
    <lineage>
        <taxon>Bacteria</taxon>
        <taxon>Bacillati</taxon>
        <taxon>Bacillota</taxon>
        <taxon>Bacilli</taxon>
        <taxon>Bacillales</taxon>
        <taxon>Paenibacillaceae</taxon>
        <taxon>Brevibacillus</taxon>
    </lineage>
</organism>
<dbReference type="RefSeq" id="WP_122905318.1">
    <property type="nucleotide sequence ID" value="NZ_RHHS01000032.1"/>
</dbReference>
<dbReference type="AlphaFoldDB" id="A0A3M8AYX6"/>
<evidence type="ECO:0000313" key="3">
    <source>
        <dbReference type="Proteomes" id="UP000268829"/>
    </source>
</evidence>
<evidence type="ECO:0000259" key="1">
    <source>
        <dbReference type="Pfam" id="PF07484"/>
    </source>
</evidence>
<dbReference type="InterPro" id="IPR037053">
    <property type="entry name" value="Phage_tail_collar_dom_sf"/>
</dbReference>
<keyword evidence="3" id="KW-1185">Reference proteome</keyword>
<evidence type="ECO:0000313" key="2">
    <source>
        <dbReference type="EMBL" id="RNB55825.1"/>
    </source>
</evidence>
<dbReference type="SUPFAM" id="SSF88874">
    <property type="entry name" value="Receptor-binding domain of short tail fibre protein gp12"/>
    <property type="match status" value="1"/>
</dbReference>
<name>A0A3M8AYX6_9BACL</name>
<dbReference type="Proteomes" id="UP000268829">
    <property type="component" value="Unassembled WGS sequence"/>
</dbReference>
<dbReference type="Pfam" id="PF07484">
    <property type="entry name" value="Collar"/>
    <property type="match status" value="1"/>
</dbReference>
<gene>
    <name evidence="2" type="ORF">EDM57_13830</name>
</gene>